<dbReference type="InterPro" id="IPR015500">
    <property type="entry name" value="Peptidase_S8_subtilisin-rel"/>
</dbReference>
<evidence type="ECO:0000256" key="2">
    <source>
        <dbReference type="ARBA" id="ARBA00022670"/>
    </source>
</evidence>
<dbReference type="InterPro" id="IPR041469">
    <property type="entry name" value="Subtilisin-like_FN3"/>
</dbReference>
<dbReference type="InterPro" id="IPR036852">
    <property type="entry name" value="Peptidase_S8/S53_dom_sf"/>
</dbReference>
<gene>
    <name evidence="9" type="ORF">STAS_00086</name>
</gene>
<feature type="domain" description="Subtilisin-like protease fibronectin type-III" evidence="8">
    <location>
        <begin position="397"/>
        <end position="478"/>
    </location>
</feature>
<evidence type="ECO:0000256" key="3">
    <source>
        <dbReference type="ARBA" id="ARBA00022729"/>
    </source>
</evidence>
<dbReference type="OrthoDB" id="206201at2759"/>
<dbReference type="GO" id="GO:0004252">
    <property type="term" value="F:serine-type endopeptidase activity"/>
    <property type="evidence" value="ECO:0007669"/>
    <property type="project" value="InterPro"/>
</dbReference>
<dbReference type="Gene3D" id="3.40.50.200">
    <property type="entry name" value="Peptidase S8/S53 domain"/>
    <property type="match status" value="3"/>
</dbReference>
<evidence type="ECO:0000256" key="6">
    <source>
        <dbReference type="PROSITE-ProRule" id="PRU01240"/>
    </source>
</evidence>
<dbReference type="Gene3D" id="3.50.30.30">
    <property type="match status" value="2"/>
</dbReference>
<dbReference type="PANTHER" id="PTHR10795">
    <property type="entry name" value="PROPROTEIN CONVERTASE SUBTILISIN/KEXIN"/>
    <property type="match status" value="1"/>
</dbReference>
<protein>
    <submittedName>
        <fullName evidence="9">Subtilase family protein</fullName>
    </submittedName>
</protein>
<organism evidence="9 10">
    <name type="scientific">Striga asiatica</name>
    <name type="common">Asiatic witchweed</name>
    <name type="synonym">Buchnera asiatica</name>
    <dbReference type="NCBI Taxonomy" id="4170"/>
    <lineage>
        <taxon>Eukaryota</taxon>
        <taxon>Viridiplantae</taxon>
        <taxon>Streptophyta</taxon>
        <taxon>Embryophyta</taxon>
        <taxon>Tracheophyta</taxon>
        <taxon>Spermatophyta</taxon>
        <taxon>Magnoliopsida</taxon>
        <taxon>eudicotyledons</taxon>
        <taxon>Gunneridae</taxon>
        <taxon>Pentapetalae</taxon>
        <taxon>asterids</taxon>
        <taxon>lamiids</taxon>
        <taxon>Lamiales</taxon>
        <taxon>Orobanchaceae</taxon>
        <taxon>Buchnereae</taxon>
        <taxon>Striga</taxon>
    </lineage>
</organism>
<sequence>MGVVPNSWKGVCQLGDDFNSSTCNRKIIGARYYLKGFEAEYGPVNRMFESRSARDMLAHGSLTSSIVVGRQVDNVSSPYGFARGTATGGAPLIRLAIYKVIWKIGEYDTVIVPADSLAAVDDAIHILSISYGYSNHPTPLNQDLVSVVALYAAKANVVVAASAGNDGPKPATAINTAPWLITMGSSIIDGKFSSDIVLGTGLTVSEIVKPMGTLLLYAAVIPATKITPTKTVLGAKPAPIANDFSSRGPNAATPFILKPDITASGYYILGAWSGASRKYGDVKYGFLSGTSMSCPHVAGAMALLKAVHRDWSSAALRSALMTTAGQLNNEGNPITTDYNDTTTPFMIGSGYFNPTKAVDPGLVYDASFNDYHLFLCSIGIHNLSSTKCLDNPPPPYNLNYPSLAIPDLKGTVTVVRTVTNVGCGKGVYYFSKVQSPKGILVNIQPPVLKFDRAGEKKSFTITVKTDSAFSGTIGKGEYLFGGEYAAPGVNILAAWSEAISPTRMPEDRRIVKYNIKSGTSMLCPHVTGALALLKAVHPNWSSAALRSALMTTSIY</sequence>
<dbReference type="InterPro" id="IPR000209">
    <property type="entry name" value="Peptidase_S8/S53_dom"/>
</dbReference>
<keyword evidence="4" id="KW-0378">Hydrolase</keyword>
<evidence type="ECO:0000256" key="5">
    <source>
        <dbReference type="ARBA" id="ARBA00022825"/>
    </source>
</evidence>
<evidence type="ECO:0000259" key="8">
    <source>
        <dbReference type="Pfam" id="PF17766"/>
    </source>
</evidence>
<dbReference type="PROSITE" id="PS51892">
    <property type="entry name" value="SUBTILASE"/>
    <property type="match status" value="1"/>
</dbReference>
<comment type="caution">
    <text evidence="6">Lacks conserved residue(s) required for the propagation of feature annotation.</text>
</comment>
<keyword evidence="10" id="KW-1185">Reference proteome</keyword>
<feature type="domain" description="Peptidase S8/S53" evidence="7">
    <location>
        <begin position="485"/>
        <end position="553"/>
    </location>
</feature>
<dbReference type="GO" id="GO:0006508">
    <property type="term" value="P:proteolysis"/>
    <property type="evidence" value="ECO:0007669"/>
    <property type="project" value="UniProtKB-KW"/>
</dbReference>
<feature type="domain" description="Peptidase S8/S53" evidence="7">
    <location>
        <begin position="50"/>
        <end position="350"/>
    </location>
</feature>
<dbReference type="InterPro" id="IPR045051">
    <property type="entry name" value="SBT"/>
</dbReference>
<keyword evidence="2" id="KW-0645">Protease</keyword>
<dbReference type="AlphaFoldDB" id="A0A5A7NVB4"/>
<dbReference type="PROSITE" id="PS00138">
    <property type="entry name" value="SUBTILASE_SER"/>
    <property type="match status" value="1"/>
</dbReference>
<dbReference type="PRINTS" id="PR00723">
    <property type="entry name" value="SUBTILISIN"/>
</dbReference>
<evidence type="ECO:0000256" key="1">
    <source>
        <dbReference type="ARBA" id="ARBA00011073"/>
    </source>
</evidence>
<dbReference type="SUPFAM" id="SSF52743">
    <property type="entry name" value="Subtilisin-like"/>
    <property type="match status" value="2"/>
</dbReference>
<dbReference type="Pfam" id="PF17766">
    <property type="entry name" value="fn3_6"/>
    <property type="match status" value="1"/>
</dbReference>
<dbReference type="Proteomes" id="UP000325081">
    <property type="component" value="Unassembled WGS sequence"/>
</dbReference>
<name>A0A5A7NVB4_STRAF</name>
<accession>A0A5A7NVB4</accession>
<dbReference type="EMBL" id="BKCP01000001">
    <property type="protein sequence ID" value="GER24549.1"/>
    <property type="molecule type" value="Genomic_DNA"/>
</dbReference>
<comment type="caution">
    <text evidence="9">The sequence shown here is derived from an EMBL/GenBank/DDBJ whole genome shotgun (WGS) entry which is preliminary data.</text>
</comment>
<reference evidence="10" key="1">
    <citation type="journal article" date="2019" name="Curr. Biol.">
        <title>Genome Sequence of Striga asiatica Provides Insight into the Evolution of Plant Parasitism.</title>
        <authorList>
            <person name="Yoshida S."/>
            <person name="Kim S."/>
            <person name="Wafula E.K."/>
            <person name="Tanskanen J."/>
            <person name="Kim Y.M."/>
            <person name="Honaas L."/>
            <person name="Yang Z."/>
            <person name="Spallek T."/>
            <person name="Conn C.E."/>
            <person name="Ichihashi Y."/>
            <person name="Cheong K."/>
            <person name="Cui S."/>
            <person name="Der J.P."/>
            <person name="Gundlach H."/>
            <person name="Jiao Y."/>
            <person name="Hori C."/>
            <person name="Ishida J.K."/>
            <person name="Kasahara H."/>
            <person name="Kiba T."/>
            <person name="Kim M.S."/>
            <person name="Koo N."/>
            <person name="Laohavisit A."/>
            <person name="Lee Y.H."/>
            <person name="Lumba S."/>
            <person name="McCourt P."/>
            <person name="Mortimer J.C."/>
            <person name="Mutuku J.M."/>
            <person name="Nomura T."/>
            <person name="Sasaki-Sekimoto Y."/>
            <person name="Seto Y."/>
            <person name="Wang Y."/>
            <person name="Wakatake T."/>
            <person name="Sakakibara H."/>
            <person name="Demura T."/>
            <person name="Yamaguchi S."/>
            <person name="Yoneyama K."/>
            <person name="Manabe R.I."/>
            <person name="Nelson D.C."/>
            <person name="Schulman A.H."/>
            <person name="Timko M.P."/>
            <person name="dePamphilis C.W."/>
            <person name="Choi D."/>
            <person name="Shirasu K."/>
        </authorList>
    </citation>
    <scope>NUCLEOTIDE SEQUENCE [LARGE SCALE GENOMIC DNA]</scope>
    <source>
        <strain evidence="10">cv. UVA1</strain>
    </source>
</reference>
<evidence type="ECO:0000313" key="9">
    <source>
        <dbReference type="EMBL" id="GER24549.1"/>
    </source>
</evidence>
<proteinExistence type="inferred from homology"/>
<dbReference type="InterPro" id="IPR023828">
    <property type="entry name" value="Peptidase_S8_Ser-AS"/>
</dbReference>
<keyword evidence="5" id="KW-0720">Serine protease</keyword>
<evidence type="ECO:0000259" key="7">
    <source>
        <dbReference type="Pfam" id="PF00082"/>
    </source>
</evidence>
<evidence type="ECO:0000313" key="10">
    <source>
        <dbReference type="Proteomes" id="UP000325081"/>
    </source>
</evidence>
<evidence type="ECO:0000256" key="4">
    <source>
        <dbReference type="ARBA" id="ARBA00022801"/>
    </source>
</evidence>
<keyword evidence="3" id="KW-0732">Signal</keyword>
<comment type="similarity">
    <text evidence="1 6">Belongs to the peptidase S8 family.</text>
</comment>
<dbReference type="Pfam" id="PF00082">
    <property type="entry name" value="Peptidase_S8"/>
    <property type="match status" value="2"/>
</dbReference>